<keyword evidence="4" id="KW-1185">Reference proteome</keyword>
<dbReference type="NCBIfam" id="TIGR01098">
    <property type="entry name" value="3A0109s03R"/>
    <property type="match status" value="1"/>
</dbReference>
<accession>A0ABV6PN44</accession>
<dbReference type="EMBL" id="JBHLTN010000002">
    <property type="protein sequence ID" value="MFC0591244.1"/>
    <property type="molecule type" value="Genomic_DNA"/>
</dbReference>
<dbReference type="PANTHER" id="PTHR35841">
    <property type="entry name" value="PHOSPHONATES-BINDING PERIPLASMIC PROTEIN"/>
    <property type="match status" value="1"/>
</dbReference>
<dbReference type="Pfam" id="PF12974">
    <property type="entry name" value="Phosphonate-bd"/>
    <property type="match status" value="1"/>
</dbReference>
<organism evidence="3 4">
    <name type="scientific">Ottowia pentelensis</name>
    <dbReference type="NCBI Taxonomy" id="511108"/>
    <lineage>
        <taxon>Bacteria</taxon>
        <taxon>Pseudomonadati</taxon>
        <taxon>Pseudomonadota</taxon>
        <taxon>Betaproteobacteria</taxon>
        <taxon>Burkholderiales</taxon>
        <taxon>Comamonadaceae</taxon>
        <taxon>Ottowia</taxon>
    </lineage>
</organism>
<sequence length="361" mass="39932">MAACKSTEPAIRDKGMLPLLHARRQWLRAMALTGSAFWLALDPISAQVPEDPDHAPRSALRFGVLPIGGTLDSRNDWAPLLADLERALGRPVTMFSANSYGALARAIERDEVDIAFLSGEMALEAVTQRGMRVVAQVTRHDGLPGYRAILLVRTEGPRSTLQALLADPDSWRLARGEKRSLSGFIVPQLEFFLPHHIQMETRFASEIVGTHQRIALAVANGEADVATSNTADFERFTLQFPQEAARLRIIWSSDLIPHGQIVMRRTFNPALRHAVQNFLTGYGRAPGLQGDGQRAVLKALHDLAGFITADNRSLLPAASISHKYARQQALEAQWINEEARQARLKRIDAEYASQVRILTAD</sequence>
<proteinExistence type="inferred from homology"/>
<name>A0ABV6PN44_9BURK</name>
<evidence type="ECO:0000256" key="1">
    <source>
        <dbReference type="ARBA" id="ARBA00007162"/>
    </source>
</evidence>
<dbReference type="SUPFAM" id="SSF53850">
    <property type="entry name" value="Periplasmic binding protein-like II"/>
    <property type="match status" value="1"/>
</dbReference>
<dbReference type="Proteomes" id="UP001589834">
    <property type="component" value="Unassembled WGS sequence"/>
</dbReference>
<evidence type="ECO:0000313" key="4">
    <source>
        <dbReference type="Proteomes" id="UP001589834"/>
    </source>
</evidence>
<protein>
    <submittedName>
        <fullName evidence="3">Phosphate/phosphite/phosphonate ABC transporter substrate-binding protein</fullName>
    </submittedName>
</protein>
<reference evidence="3 4" key="1">
    <citation type="submission" date="2024-09" db="EMBL/GenBank/DDBJ databases">
        <authorList>
            <person name="Sun Q."/>
            <person name="Mori K."/>
        </authorList>
    </citation>
    <scope>NUCLEOTIDE SEQUENCE [LARGE SCALE GENOMIC DNA]</scope>
    <source>
        <strain evidence="3 4">NCAIM B.02336</strain>
    </source>
</reference>
<dbReference type="Gene3D" id="3.40.190.10">
    <property type="entry name" value="Periplasmic binding protein-like II"/>
    <property type="match status" value="2"/>
</dbReference>
<dbReference type="RefSeq" id="WP_377478980.1">
    <property type="nucleotide sequence ID" value="NZ_JBHLTN010000002.1"/>
</dbReference>
<comment type="caution">
    <text evidence="3">The sequence shown here is derived from an EMBL/GenBank/DDBJ whole genome shotgun (WGS) entry which is preliminary data.</text>
</comment>
<gene>
    <name evidence="3" type="primary">phnD</name>
    <name evidence="3" type="ORF">ACFFGG_01620</name>
</gene>
<keyword evidence="2" id="KW-0732">Signal</keyword>
<dbReference type="InterPro" id="IPR005770">
    <property type="entry name" value="PhnD"/>
</dbReference>
<evidence type="ECO:0000256" key="2">
    <source>
        <dbReference type="ARBA" id="ARBA00022729"/>
    </source>
</evidence>
<evidence type="ECO:0000313" key="3">
    <source>
        <dbReference type="EMBL" id="MFC0591244.1"/>
    </source>
</evidence>
<comment type="similarity">
    <text evidence="1">Belongs to the phosphate/phosphite/phosphonate binding protein family.</text>
</comment>
<dbReference type="PANTHER" id="PTHR35841:SF1">
    <property type="entry name" value="PHOSPHONATES-BINDING PERIPLASMIC PROTEIN"/>
    <property type="match status" value="1"/>
</dbReference>